<accession>A0ABV3ART1</accession>
<reference evidence="1 2" key="1">
    <citation type="submission" date="2024-06" db="EMBL/GenBank/DDBJ databases">
        <title>The Natural Products Discovery Center: Release of the First 8490 Sequenced Strains for Exploring Actinobacteria Biosynthetic Diversity.</title>
        <authorList>
            <person name="Kalkreuter E."/>
            <person name="Kautsar S.A."/>
            <person name="Yang D."/>
            <person name="Bader C.D."/>
            <person name="Teijaro C.N."/>
            <person name="Fluegel L."/>
            <person name="Davis C.M."/>
            <person name="Simpson J.R."/>
            <person name="Lauterbach L."/>
            <person name="Steele A.D."/>
            <person name="Gui C."/>
            <person name="Meng S."/>
            <person name="Li G."/>
            <person name="Viehrig K."/>
            <person name="Ye F."/>
            <person name="Su P."/>
            <person name="Kiefer A.F."/>
            <person name="Nichols A."/>
            <person name="Cepeda A.J."/>
            <person name="Yan W."/>
            <person name="Fan B."/>
            <person name="Jiang Y."/>
            <person name="Adhikari A."/>
            <person name="Zheng C.-J."/>
            <person name="Schuster L."/>
            <person name="Cowan T.M."/>
            <person name="Smanski M.J."/>
            <person name="Chevrette M.G."/>
            <person name="De Carvalho L.P.S."/>
            <person name="Shen B."/>
        </authorList>
    </citation>
    <scope>NUCLEOTIDE SEQUENCE [LARGE SCALE GENOMIC DNA]</scope>
    <source>
        <strain evidence="1 2">NPDC046851</strain>
    </source>
</reference>
<gene>
    <name evidence="1" type="ORF">ABZ931_02585</name>
</gene>
<evidence type="ECO:0000313" key="1">
    <source>
        <dbReference type="EMBL" id="MEU6799898.1"/>
    </source>
</evidence>
<evidence type="ECO:0000313" key="2">
    <source>
        <dbReference type="Proteomes" id="UP001551189"/>
    </source>
</evidence>
<protein>
    <submittedName>
        <fullName evidence="1">Uncharacterized protein</fullName>
    </submittedName>
</protein>
<proteinExistence type="predicted"/>
<dbReference type="RefSeq" id="WP_359690185.1">
    <property type="nucleotide sequence ID" value="NZ_JBEYXT010000006.1"/>
</dbReference>
<dbReference type="EMBL" id="JBEYXT010000006">
    <property type="protein sequence ID" value="MEU6799898.1"/>
    <property type="molecule type" value="Genomic_DNA"/>
</dbReference>
<comment type="caution">
    <text evidence="1">The sequence shown here is derived from an EMBL/GenBank/DDBJ whole genome shotgun (WGS) entry which is preliminary data.</text>
</comment>
<organism evidence="1 2">
    <name type="scientific">Streptomyces neyagawaensis</name>
    <dbReference type="NCBI Taxonomy" id="42238"/>
    <lineage>
        <taxon>Bacteria</taxon>
        <taxon>Bacillati</taxon>
        <taxon>Actinomycetota</taxon>
        <taxon>Actinomycetes</taxon>
        <taxon>Kitasatosporales</taxon>
        <taxon>Streptomycetaceae</taxon>
        <taxon>Streptomyces</taxon>
    </lineage>
</organism>
<name>A0ABV3ART1_9ACTN</name>
<dbReference type="Gene3D" id="3.40.120.10">
    <property type="entry name" value="Alpha-D-Glucose-1,6-Bisphosphate, subunit A, domain 3"/>
    <property type="match status" value="1"/>
</dbReference>
<dbReference type="Proteomes" id="UP001551189">
    <property type="component" value="Unassembled WGS sequence"/>
</dbReference>
<keyword evidence="2" id="KW-1185">Reference proteome</keyword>
<sequence>MLNPIDTDAVIRDGRVAGAFPDEIHEGVAWWVAACFVVISRARQMAVAHDSHPTTAEFHQRFCRGAINAEHFGCQVSSLDTADEDQLLHAMKQLGGVPGALLTTTDDGGRQTVTIRLYDADGQTVTEPTGLARMRQMIASDRVPLPVNDQAKGRITERRDLVETL</sequence>